<keyword evidence="3" id="KW-1185">Reference proteome</keyword>
<organism evidence="2 3">
    <name type="scientific">Thraustotheca clavata</name>
    <dbReference type="NCBI Taxonomy" id="74557"/>
    <lineage>
        <taxon>Eukaryota</taxon>
        <taxon>Sar</taxon>
        <taxon>Stramenopiles</taxon>
        <taxon>Oomycota</taxon>
        <taxon>Saprolegniomycetes</taxon>
        <taxon>Saprolegniales</taxon>
        <taxon>Achlyaceae</taxon>
        <taxon>Thraustotheca</taxon>
    </lineage>
</organism>
<gene>
    <name evidence="2" type="ORF">THRCLA_20992</name>
</gene>
<protein>
    <submittedName>
        <fullName evidence="2">Uncharacterized protein</fullName>
    </submittedName>
</protein>
<feature type="region of interest" description="Disordered" evidence="1">
    <location>
        <begin position="47"/>
        <end position="147"/>
    </location>
</feature>
<dbReference type="Proteomes" id="UP000243217">
    <property type="component" value="Unassembled WGS sequence"/>
</dbReference>
<comment type="caution">
    <text evidence="2">The sequence shown here is derived from an EMBL/GenBank/DDBJ whole genome shotgun (WGS) entry which is preliminary data.</text>
</comment>
<sequence length="147" mass="15848">MSLVADYSDSDSDSEQEDTSVAAPCTSKPVALPSADDLFSGNVKASAFAPPTTSVPRPPALPCADDLFSGKTSRPSTSSSSNFLPKAVITKPNKRQHEEEGSSTKKVKAKTRSLLPPQLRNKRPNVSTEDLSSWNTRQTMKYRESSS</sequence>
<dbReference type="EMBL" id="JNBS01000691">
    <property type="protein sequence ID" value="OQS04039.1"/>
    <property type="molecule type" value="Genomic_DNA"/>
</dbReference>
<name>A0A1W0A1G0_9STRA</name>
<feature type="compositionally biased region" description="Low complexity" evidence="1">
    <location>
        <begin position="69"/>
        <end position="81"/>
    </location>
</feature>
<evidence type="ECO:0000313" key="2">
    <source>
        <dbReference type="EMBL" id="OQS04039.1"/>
    </source>
</evidence>
<proteinExistence type="predicted"/>
<evidence type="ECO:0000313" key="3">
    <source>
        <dbReference type="Proteomes" id="UP000243217"/>
    </source>
</evidence>
<reference evidence="2 3" key="1">
    <citation type="journal article" date="2014" name="Genome Biol. Evol.">
        <title>The secreted proteins of Achlya hypogyna and Thraustotheca clavata identify the ancestral oomycete secretome and reveal gene acquisitions by horizontal gene transfer.</title>
        <authorList>
            <person name="Misner I."/>
            <person name="Blouin N."/>
            <person name="Leonard G."/>
            <person name="Richards T.A."/>
            <person name="Lane C.E."/>
        </authorList>
    </citation>
    <scope>NUCLEOTIDE SEQUENCE [LARGE SCALE GENOMIC DNA]</scope>
    <source>
        <strain evidence="2 3">ATCC 34112</strain>
    </source>
</reference>
<dbReference type="OrthoDB" id="75971at2759"/>
<feature type="compositionally biased region" description="Acidic residues" evidence="1">
    <location>
        <begin position="8"/>
        <end position="18"/>
    </location>
</feature>
<dbReference type="AlphaFoldDB" id="A0A1W0A1G0"/>
<feature type="compositionally biased region" description="Polar residues" evidence="1">
    <location>
        <begin position="124"/>
        <end position="140"/>
    </location>
</feature>
<evidence type="ECO:0000256" key="1">
    <source>
        <dbReference type="SAM" id="MobiDB-lite"/>
    </source>
</evidence>
<accession>A0A1W0A1G0</accession>
<feature type="region of interest" description="Disordered" evidence="1">
    <location>
        <begin position="1"/>
        <end position="29"/>
    </location>
</feature>